<keyword evidence="3" id="KW-1185">Reference proteome</keyword>
<evidence type="ECO:0000256" key="1">
    <source>
        <dbReference type="SAM" id="Phobius"/>
    </source>
</evidence>
<proteinExistence type="predicted"/>
<reference evidence="2 3" key="1">
    <citation type="submission" date="2016-10" db="EMBL/GenBank/DDBJ databases">
        <authorList>
            <person name="de Groot N.N."/>
        </authorList>
    </citation>
    <scope>NUCLEOTIDE SEQUENCE [LARGE SCALE GENOMIC DNA]</scope>
    <source>
        <strain evidence="2 3">CGMCC 1.10228</strain>
    </source>
</reference>
<dbReference type="Proteomes" id="UP000198854">
    <property type="component" value="Unassembled WGS sequence"/>
</dbReference>
<gene>
    <name evidence="2" type="ORF">SAMN04488136_101302</name>
</gene>
<evidence type="ECO:0000313" key="3">
    <source>
        <dbReference type="Proteomes" id="UP000198854"/>
    </source>
</evidence>
<sequence length="146" mass="17171">MILKRTLFISLFLFLLYGFHQAGFYEVLWSPFTELPEKLRVWPYINYALLMFCFVFFVGIVIIATHQTFYTIKTGDMISPMHSKMYLYLMFISIALGIMALIPRYYLSNKLVDSHYVQCKTESYTSRKSSWNTYAKDLTLCISSAE</sequence>
<feature type="transmembrane region" description="Helical" evidence="1">
    <location>
        <begin position="85"/>
        <end position="106"/>
    </location>
</feature>
<feature type="transmembrane region" description="Helical" evidence="1">
    <location>
        <begin position="45"/>
        <end position="64"/>
    </location>
</feature>
<keyword evidence="1" id="KW-0472">Membrane</keyword>
<name>A0A1G7WB60_9VIBR</name>
<dbReference type="EMBL" id="FNDD01000001">
    <property type="protein sequence ID" value="SDG69233.1"/>
    <property type="molecule type" value="Genomic_DNA"/>
</dbReference>
<keyword evidence="1" id="KW-1133">Transmembrane helix</keyword>
<evidence type="ECO:0000313" key="2">
    <source>
        <dbReference type="EMBL" id="SDG69233.1"/>
    </source>
</evidence>
<organism evidence="2 3">
    <name type="scientific">Vibrio xiamenensis</name>
    <dbReference type="NCBI Taxonomy" id="861298"/>
    <lineage>
        <taxon>Bacteria</taxon>
        <taxon>Pseudomonadati</taxon>
        <taxon>Pseudomonadota</taxon>
        <taxon>Gammaproteobacteria</taxon>
        <taxon>Vibrionales</taxon>
        <taxon>Vibrionaceae</taxon>
        <taxon>Vibrio</taxon>
    </lineage>
</organism>
<dbReference type="Pfam" id="PF06836">
    <property type="entry name" value="DUF1240"/>
    <property type="match status" value="1"/>
</dbReference>
<dbReference type="RefSeq" id="WP_093268663.1">
    <property type="nucleotide sequence ID" value="NZ_FNDD01000001.1"/>
</dbReference>
<keyword evidence="1" id="KW-0812">Transmembrane</keyword>
<dbReference type="InterPro" id="IPR010665">
    <property type="entry name" value="DUF1240"/>
</dbReference>
<accession>A0A1G7WB60</accession>
<protein>
    <submittedName>
        <fullName evidence="2">Uncharacterized protein</fullName>
    </submittedName>
</protein>
<dbReference type="AlphaFoldDB" id="A0A1G7WB60"/>